<evidence type="ECO:0000313" key="3">
    <source>
        <dbReference type="Proteomes" id="UP000324022"/>
    </source>
</evidence>
<accession>A0A5C3E3I9</accession>
<dbReference type="OrthoDB" id="2556677at2759"/>
<keyword evidence="1" id="KW-0732">Signal</keyword>
<reference evidence="2 3" key="1">
    <citation type="submission" date="2018-03" db="EMBL/GenBank/DDBJ databases">
        <authorList>
            <person name="Guldener U."/>
        </authorList>
    </citation>
    <scope>NUCLEOTIDE SEQUENCE [LARGE SCALE GENOMIC DNA]</scope>
    <source>
        <strain evidence="2 3">NBRC100155</strain>
    </source>
</reference>
<evidence type="ECO:0000313" key="2">
    <source>
        <dbReference type="EMBL" id="SPO25274.1"/>
    </source>
</evidence>
<feature type="signal peptide" evidence="1">
    <location>
        <begin position="1"/>
        <end position="31"/>
    </location>
</feature>
<name>A0A5C3E3I9_9BASI</name>
<dbReference type="AlphaFoldDB" id="A0A5C3E3I9"/>
<dbReference type="Proteomes" id="UP000324022">
    <property type="component" value="Unassembled WGS sequence"/>
</dbReference>
<organism evidence="2 3">
    <name type="scientific">Ustilago trichophora</name>
    <dbReference type="NCBI Taxonomy" id="86804"/>
    <lineage>
        <taxon>Eukaryota</taxon>
        <taxon>Fungi</taxon>
        <taxon>Dikarya</taxon>
        <taxon>Basidiomycota</taxon>
        <taxon>Ustilaginomycotina</taxon>
        <taxon>Ustilaginomycetes</taxon>
        <taxon>Ustilaginales</taxon>
        <taxon>Ustilaginaceae</taxon>
        <taxon>Ustilago</taxon>
    </lineage>
</organism>
<evidence type="ECO:0000256" key="1">
    <source>
        <dbReference type="SAM" id="SignalP"/>
    </source>
</evidence>
<feature type="chain" id="PRO_5022855464" evidence="1">
    <location>
        <begin position="32"/>
        <end position="236"/>
    </location>
</feature>
<proteinExistence type="predicted"/>
<sequence length="236" mass="26751">MRYQTSSHTFRPSSQLFQSNLLLLYIALVLASVALAGLSKPPADEPGLMLTLEKELMAEHARHQAQQVGWALKIRSKPIPWATNEHSLKGLFQKLGRAHGTTEPDILAKINEFRKPGFRYEMEVDPGLHAPLGTRWNFQLLGPYPSVRLAQAGFKNDRRLVETELDNALDALNKQNWMETYANKFELAYTDDINLLRSAIEYHQRRLTDPLQVKAVQGSLKKMKIGPAIKEIVRPA</sequence>
<dbReference type="EMBL" id="OOIN01000010">
    <property type="protein sequence ID" value="SPO25274.1"/>
    <property type="molecule type" value="Genomic_DNA"/>
</dbReference>
<gene>
    <name evidence="2" type="ORF">UTRI_02605_B</name>
</gene>
<protein>
    <submittedName>
        <fullName evidence="2">Uncharacterized protein</fullName>
    </submittedName>
</protein>
<keyword evidence="3" id="KW-1185">Reference proteome</keyword>